<dbReference type="InterPro" id="IPR029063">
    <property type="entry name" value="SAM-dependent_MTases_sf"/>
</dbReference>
<evidence type="ECO:0000256" key="2">
    <source>
        <dbReference type="ARBA" id="ARBA00022679"/>
    </source>
</evidence>
<dbReference type="CDD" id="cd02440">
    <property type="entry name" value="AdoMet_MTases"/>
    <property type="match status" value="1"/>
</dbReference>
<keyword evidence="1" id="KW-0489">Methyltransferase</keyword>
<keyword evidence="2" id="KW-0808">Transferase</keyword>
<keyword evidence="3" id="KW-0949">S-adenosyl-L-methionine</keyword>
<dbReference type="Gene3D" id="3.40.50.150">
    <property type="entry name" value="Vaccinia Virus protein VP39"/>
    <property type="match status" value="1"/>
</dbReference>
<evidence type="ECO:0000256" key="1">
    <source>
        <dbReference type="ARBA" id="ARBA00022603"/>
    </source>
</evidence>
<sequence length="222" mass="24532">MTRRSPSFDSAIHDYLLKVGVTETPVQRELREFTATHRMAKMQIAPEQGQLLAWLARLTGVRRYLEIGVFTGYSALSVAQALPQDGEVVACDVSREFTGVAETYWQRAGVRDRIRLVLQPAMRTLDTLIGEERRAAGFDMAFIDADKPGTPDYYEACLTLVRPGGIIAIDNVFLGGRVVDPAKSDPPGVHVMHAFNASLVKDERVALCLLPIGDGMTLLMKR</sequence>
<dbReference type="InterPro" id="IPR002935">
    <property type="entry name" value="SAM_O-MeTrfase"/>
</dbReference>
<dbReference type="Pfam" id="PF01596">
    <property type="entry name" value="Methyltransf_3"/>
    <property type="match status" value="1"/>
</dbReference>
<evidence type="ECO:0000256" key="3">
    <source>
        <dbReference type="ARBA" id="ARBA00022691"/>
    </source>
</evidence>
<reference evidence="4" key="2">
    <citation type="submission" date="2020-09" db="EMBL/GenBank/DDBJ databases">
        <authorList>
            <person name="Sun Q."/>
            <person name="Kim S."/>
        </authorList>
    </citation>
    <scope>NUCLEOTIDE SEQUENCE</scope>
    <source>
        <strain evidence="4">KCTC 32182</strain>
    </source>
</reference>
<reference evidence="4" key="1">
    <citation type="journal article" date="2014" name="Int. J. Syst. Evol. Microbiol.">
        <title>Complete genome sequence of Corynebacterium casei LMG S-19264T (=DSM 44701T), isolated from a smear-ripened cheese.</title>
        <authorList>
            <consortium name="US DOE Joint Genome Institute (JGI-PGF)"/>
            <person name="Walter F."/>
            <person name="Albersmeier A."/>
            <person name="Kalinowski J."/>
            <person name="Ruckert C."/>
        </authorList>
    </citation>
    <scope>NUCLEOTIDE SEQUENCE</scope>
    <source>
        <strain evidence="4">KCTC 32182</strain>
    </source>
</reference>
<dbReference type="RefSeq" id="WP_189531987.1">
    <property type="nucleotide sequence ID" value="NZ_BMYX01000004.1"/>
</dbReference>
<protein>
    <submittedName>
        <fullName evidence="4">O-methyltransferase</fullName>
    </submittedName>
</protein>
<evidence type="ECO:0000313" key="5">
    <source>
        <dbReference type="Proteomes" id="UP000645257"/>
    </source>
</evidence>
<dbReference type="AlphaFoldDB" id="A0A918P131"/>
<name>A0A918P131_9NEIS</name>
<dbReference type="InterPro" id="IPR050362">
    <property type="entry name" value="Cation-dep_OMT"/>
</dbReference>
<accession>A0A918P131</accession>
<dbReference type="EMBL" id="BMYX01000004">
    <property type="protein sequence ID" value="GGY09612.1"/>
    <property type="molecule type" value="Genomic_DNA"/>
</dbReference>
<proteinExistence type="predicted"/>
<dbReference type="PROSITE" id="PS51682">
    <property type="entry name" value="SAM_OMT_I"/>
    <property type="match status" value="1"/>
</dbReference>
<keyword evidence="5" id="KW-1185">Reference proteome</keyword>
<gene>
    <name evidence="4" type="ORF">GCM10011289_10560</name>
</gene>
<dbReference type="GO" id="GO:0008757">
    <property type="term" value="F:S-adenosylmethionine-dependent methyltransferase activity"/>
    <property type="evidence" value="ECO:0007669"/>
    <property type="project" value="TreeGrafter"/>
</dbReference>
<organism evidence="4 5">
    <name type="scientific">Paludibacterium paludis</name>
    <dbReference type="NCBI Taxonomy" id="1225769"/>
    <lineage>
        <taxon>Bacteria</taxon>
        <taxon>Pseudomonadati</taxon>
        <taxon>Pseudomonadota</taxon>
        <taxon>Betaproteobacteria</taxon>
        <taxon>Neisseriales</taxon>
        <taxon>Chromobacteriaceae</taxon>
        <taxon>Paludibacterium</taxon>
    </lineage>
</organism>
<dbReference type="GO" id="GO:0032259">
    <property type="term" value="P:methylation"/>
    <property type="evidence" value="ECO:0007669"/>
    <property type="project" value="UniProtKB-KW"/>
</dbReference>
<evidence type="ECO:0000313" key="4">
    <source>
        <dbReference type="EMBL" id="GGY09612.1"/>
    </source>
</evidence>
<dbReference type="Proteomes" id="UP000645257">
    <property type="component" value="Unassembled WGS sequence"/>
</dbReference>
<dbReference type="PANTHER" id="PTHR10509:SF14">
    <property type="entry name" value="CAFFEOYL-COA O-METHYLTRANSFERASE 3-RELATED"/>
    <property type="match status" value="1"/>
</dbReference>
<dbReference type="GO" id="GO:0008171">
    <property type="term" value="F:O-methyltransferase activity"/>
    <property type="evidence" value="ECO:0007669"/>
    <property type="project" value="InterPro"/>
</dbReference>
<dbReference type="SUPFAM" id="SSF53335">
    <property type="entry name" value="S-adenosyl-L-methionine-dependent methyltransferases"/>
    <property type="match status" value="1"/>
</dbReference>
<dbReference type="PANTHER" id="PTHR10509">
    <property type="entry name" value="O-METHYLTRANSFERASE-RELATED"/>
    <property type="match status" value="1"/>
</dbReference>
<comment type="caution">
    <text evidence="4">The sequence shown here is derived from an EMBL/GenBank/DDBJ whole genome shotgun (WGS) entry which is preliminary data.</text>
</comment>